<evidence type="ECO:0000313" key="2">
    <source>
        <dbReference type="EMBL" id="KAF2710551.1"/>
    </source>
</evidence>
<organism evidence="2 3">
    <name type="scientific">Pleomassaria siparia CBS 279.74</name>
    <dbReference type="NCBI Taxonomy" id="1314801"/>
    <lineage>
        <taxon>Eukaryota</taxon>
        <taxon>Fungi</taxon>
        <taxon>Dikarya</taxon>
        <taxon>Ascomycota</taxon>
        <taxon>Pezizomycotina</taxon>
        <taxon>Dothideomycetes</taxon>
        <taxon>Pleosporomycetidae</taxon>
        <taxon>Pleosporales</taxon>
        <taxon>Pleomassariaceae</taxon>
        <taxon>Pleomassaria</taxon>
    </lineage>
</organism>
<dbReference type="EMBL" id="MU005769">
    <property type="protein sequence ID" value="KAF2710551.1"/>
    <property type="molecule type" value="Genomic_DNA"/>
</dbReference>
<dbReference type="Pfam" id="PF05234">
    <property type="entry name" value="UAF_Rrn10"/>
    <property type="match status" value="1"/>
</dbReference>
<gene>
    <name evidence="2" type="ORF">K504DRAFT_405839</name>
</gene>
<keyword evidence="3" id="KW-1185">Reference proteome</keyword>
<dbReference type="InterPro" id="IPR022793">
    <property type="entry name" value="Rrn10"/>
</dbReference>
<protein>
    <submittedName>
        <fullName evidence="2">Uncharacterized protein</fullName>
    </submittedName>
</protein>
<accession>A0A6G1KDN6</accession>
<evidence type="ECO:0000256" key="1">
    <source>
        <dbReference type="SAM" id="MobiDB-lite"/>
    </source>
</evidence>
<reference evidence="2" key="1">
    <citation type="journal article" date="2020" name="Stud. Mycol.">
        <title>101 Dothideomycetes genomes: a test case for predicting lifestyles and emergence of pathogens.</title>
        <authorList>
            <person name="Haridas S."/>
            <person name="Albert R."/>
            <person name="Binder M."/>
            <person name="Bloem J."/>
            <person name="Labutti K."/>
            <person name="Salamov A."/>
            <person name="Andreopoulos B."/>
            <person name="Baker S."/>
            <person name="Barry K."/>
            <person name="Bills G."/>
            <person name="Bluhm B."/>
            <person name="Cannon C."/>
            <person name="Castanera R."/>
            <person name="Culley D."/>
            <person name="Daum C."/>
            <person name="Ezra D."/>
            <person name="Gonzalez J."/>
            <person name="Henrissat B."/>
            <person name="Kuo A."/>
            <person name="Liang C."/>
            <person name="Lipzen A."/>
            <person name="Lutzoni F."/>
            <person name="Magnuson J."/>
            <person name="Mondo S."/>
            <person name="Nolan M."/>
            <person name="Ohm R."/>
            <person name="Pangilinan J."/>
            <person name="Park H.-J."/>
            <person name="Ramirez L."/>
            <person name="Alfaro M."/>
            <person name="Sun H."/>
            <person name="Tritt A."/>
            <person name="Yoshinaga Y."/>
            <person name="Zwiers L.-H."/>
            <person name="Turgeon B."/>
            <person name="Goodwin S."/>
            <person name="Spatafora J."/>
            <person name="Crous P."/>
            <person name="Grigoriev I."/>
        </authorList>
    </citation>
    <scope>NUCLEOTIDE SEQUENCE</scope>
    <source>
        <strain evidence="2">CBS 279.74</strain>
    </source>
</reference>
<dbReference type="OrthoDB" id="2565191at2759"/>
<evidence type="ECO:0000313" key="3">
    <source>
        <dbReference type="Proteomes" id="UP000799428"/>
    </source>
</evidence>
<feature type="region of interest" description="Disordered" evidence="1">
    <location>
        <begin position="1"/>
        <end position="28"/>
    </location>
</feature>
<dbReference type="Proteomes" id="UP000799428">
    <property type="component" value="Unassembled WGS sequence"/>
</dbReference>
<dbReference type="GO" id="GO:0006360">
    <property type="term" value="P:transcription by RNA polymerase I"/>
    <property type="evidence" value="ECO:0007669"/>
    <property type="project" value="InterPro"/>
</dbReference>
<proteinExistence type="predicted"/>
<feature type="compositionally biased region" description="Basic and acidic residues" evidence="1">
    <location>
        <begin position="1"/>
        <end position="11"/>
    </location>
</feature>
<dbReference type="PANTHER" id="PTHR28054">
    <property type="entry name" value="RNA POLYMERASE I-SPECIFIC TRANSCRIPTION INITIATION FACTOR RRN10"/>
    <property type="match status" value="1"/>
</dbReference>
<dbReference type="PANTHER" id="PTHR28054:SF1">
    <property type="entry name" value="RNA POLYMERASE I-SPECIFIC TRANSCRIPTION INITIATION FACTOR RRN10"/>
    <property type="match status" value="1"/>
</dbReference>
<dbReference type="AlphaFoldDB" id="A0A6G1KDN6"/>
<sequence length="170" mass="18814">MNPTEFLKRPLSDFPSGEQTEQFQPVSKRRATVYDAVAGRVSQRGLIPPKSARSQTLASQPLRPDEVLFKGSNAPVRYEETDYYFAHAELPKDQGLPSGDLLSALHVYIAKYYSRSDESGNPKMWKCMDETALIALGILMEETAKEVLGETGDLAFLEAGEEIEDASSLP</sequence>
<name>A0A6G1KDN6_9PLEO</name>